<dbReference type="AlphaFoldDB" id="A0A0C3GIC0"/>
<reference evidence="2" key="2">
    <citation type="submission" date="2015-01" db="EMBL/GenBank/DDBJ databases">
        <title>Evolutionary Origins and Diversification of the Mycorrhizal Mutualists.</title>
        <authorList>
            <consortium name="DOE Joint Genome Institute"/>
            <consortium name="Mycorrhizal Genomics Consortium"/>
            <person name="Kohler A."/>
            <person name="Kuo A."/>
            <person name="Nagy L.G."/>
            <person name="Floudas D."/>
            <person name="Copeland A."/>
            <person name="Barry K.W."/>
            <person name="Cichocki N."/>
            <person name="Veneault-Fourrey C."/>
            <person name="LaButti K."/>
            <person name="Lindquist E.A."/>
            <person name="Lipzen A."/>
            <person name="Lundell T."/>
            <person name="Morin E."/>
            <person name="Murat C."/>
            <person name="Riley R."/>
            <person name="Ohm R."/>
            <person name="Sun H."/>
            <person name="Tunlid A."/>
            <person name="Henrissat B."/>
            <person name="Grigoriev I.V."/>
            <person name="Hibbett D.S."/>
            <person name="Martin F."/>
        </authorList>
    </citation>
    <scope>NUCLEOTIDE SEQUENCE [LARGE SCALE GENOMIC DNA]</scope>
    <source>
        <strain evidence="2">F 1598</strain>
    </source>
</reference>
<dbReference type="Proteomes" id="UP000054166">
    <property type="component" value="Unassembled WGS sequence"/>
</dbReference>
<evidence type="ECO:0000313" key="2">
    <source>
        <dbReference type="Proteomes" id="UP000054166"/>
    </source>
</evidence>
<organism evidence="1 2">
    <name type="scientific">Piloderma croceum (strain F 1598)</name>
    <dbReference type="NCBI Taxonomy" id="765440"/>
    <lineage>
        <taxon>Eukaryota</taxon>
        <taxon>Fungi</taxon>
        <taxon>Dikarya</taxon>
        <taxon>Basidiomycota</taxon>
        <taxon>Agaricomycotina</taxon>
        <taxon>Agaricomycetes</taxon>
        <taxon>Agaricomycetidae</taxon>
        <taxon>Atheliales</taxon>
        <taxon>Atheliaceae</taxon>
        <taxon>Piloderma</taxon>
    </lineage>
</organism>
<evidence type="ECO:0000313" key="1">
    <source>
        <dbReference type="EMBL" id="KIM90386.1"/>
    </source>
</evidence>
<proteinExistence type="predicted"/>
<reference evidence="1 2" key="1">
    <citation type="submission" date="2014-04" db="EMBL/GenBank/DDBJ databases">
        <authorList>
            <consortium name="DOE Joint Genome Institute"/>
            <person name="Kuo A."/>
            <person name="Tarkka M."/>
            <person name="Buscot F."/>
            <person name="Kohler A."/>
            <person name="Nagy L.G."/>
            <person name="Floudas D."/>
            <person name="Copeland A."/>
            <person name="Barry K.W."/>
            <person name="Cichocki N."/>
            <person name="Veneault-Fourrey C."/>
            <person name="LaButti K."/>
            <person name="Lindquist E.A."/>
            <person name="Lipzen A."/>
            <person name="Lundell T."/>
            <person name="Morin E."/>
            <person name="Murat C."/>
            <person name="Sun H."/>
            <person name="Tunlid A."/>
            <person name="Henrissat B."/>
            <person name="Grigoriev I.V."/>
            <person name="Hibbett D.S."/>
            <person name="Martin F."/>
            <person name="Nordberg H.P."/>
            <person name="Cantor M.N."/>
            <person name="Hua S.X."/>
        </authorList>
    </citation>
    <scope>NUCLEOTIDE SEQUENCE [LARGE SCALE GENOMIC DNA]</scope>
    <source>
        <strain evidence="1 2">F 1598</strain>
    </source>
</reference>
<dbReference type="STRING" id="765440.A0A0C3GIC0"/>
<gene>
    <name evidence="1" type="ORF">PILCRDRAFT_1697</name>
</gene>
<accession>A0A0C3GIC0</accession>
<name>A0A0C3GIC0_PILCF</name>
<protein>
    <submittedName>
        <fullName evidence="1">Uncharacterized protein</fullName>
    </submittedName>
</protein>
<dbReference type="InParanoid" id="A0A0C3GIC0"/>
<dbReference type="HOGENOM" id="CLU_107252_0_0_1"/>
<keyword evidence="2" id="KW-1185">Reference proteome</keyword>
<sequence>MGSPYSCGGPIGISPTLTLYNCGKKYPTYSDLCVYSDYLVSNMISLPITLERFVGLNVPFEDDAESKLDIEDWIRRPLESWPRDDAEAKLIALAIATYNFNNYEVPKRYHEKHKGQPRVGPDFMVHDPMFLAGMVWQGTRPSFYKLSIGSDLVKAVRAGKYPHTPTRVYRYTPVFPEEPEGGMDKLWMNAMKPLANRRVVVQCLEAFKIFLGVKRFGMPRSVCRG</sequence>
<dbReference type="EMBL" id="KN832973">
    <property type="protein sequence ID" value="KIM90386.1"/>
    <property type="molecule type" value="Genomic_DNA"/>
</dbReference>
<dbReference type="OrthoDB" id="3253976at2759"/>